<keyword evidence="2" id="KW-1133">Transmembrane helix</keyword>
<dbReference type="InterPro" id="IPR008965">
    <property type="entry name" value="CBM2/CBM3_carb-bd_dom_sf"/>
</dbReference>
<keyword evidence="4" id="KW-1185">Reference proteome</keyword>
<comment type="caution">
    <text evidence="3">The sequence shown here is derived from an EMBL/GenBank/DDBJ whole genome shotgun (WGS) entry which is preliminary data.</text>
</comment>
<keyword evidence="2" id="KW-0472">Membrane</keyword>
<organism evidence="3 4">
    <name type="scientific">Plantactinospora soyae</name>
    <dbReference type="NCBI Taxonomy" id="1544732"/>
    <lineage>
        <taxon>Bacteria</taxon>
        <taxon>Bacillati</taxon>
        <taxon>Actinomycetota</taxon>
        <taxon>Actinomycetes</taxon>
        <taxon>Micromonosporales</taxon>
        <taxon>Micromonosporaceae</taxon>
        <taxon>Plantactinospora</taxon>
    </lineage>
</organism>
<dbReference type="InterPro" id="IPR012291">
    <property type="entry name" value="CBM2_carb-bd_dom_sf"/>
</dbReference>
<dbReference type="EMBL" id="JADBEB010000001">
    <property type="protein sequence ID" value="MBE1492097.1"/>
    <property type="molecule type" value="Genomic_DNA"/>
</dbReference>
<dbReference type="AlphaFoldDB" id="A0A927MCJ8"/>
<protein>
    <recommendedName>
        <fullName evidence="5">Cellulose binding domain-containing protein</fullName>
    </recommendedName>
</protein>
<feature type="compositionally biased region" description="Low complexity" evidence="1">
    <location>
        <begin position="63"/>
        <end position="79"/>
    </location>
</feature>
<keyword evidence="2" id="KW-0812">Transmembrane</keyword>
<dbReference type="GO" id="GO:0030247">
    <property type="term" value="F:polysaccharide binding"/>
    <property type="evidence" value="ECO:0007669"/>
    <property type="project" value="InterPro"/>
</dbReference>
<feature type="compositionally biased region" description="Low complexity" evidence="1">
    <location>
        <begin position="96"/>
        <end position="122"/>
    </location>
</feature>
<evidence type="ECO:0000313" key="4">
    <source>
        <dbReference type="Proteomes" id="UP000649753"/>
    </source>
</evidence>
<dbReference type="Gene3D" id="2.60.40.290">
    <property type="match status" value="1"/>
</dbReference>
<dbReference type="Proteomes" id="UP000649753">
    <property type="component" value="Unassembled WGS sequence"/>
</dbReference>
<gene>
    <name evidence="3" type="ORF">H4W31_007735</name>
</gene>
<name>A0A927MCJ8_9ACTN</name>
<reference evidence="3" key="1">
    <citation type="submission" date="2020-10" db="EMBL/GenBank/DDBJ databases">
        <title>Sequencing the genomes of 1000 actinobacteria strains.</title>
        <authorList>
            <person name="Klenk H.-P."/>
        </authorList>
    </citation>
    <scope>NUCLEOTIDE SEQUENCE</scope>
    <source>
        <strain evidence="3">DSM 46832</strain>
    </source>
</reference>
<dbReference type="SUPFAM" id="SSF49384">
    <property type="entry name" value="Carbohydrate-binding domain"/>
    <property type="match status" value="1"/>
</dbReference>
<evidence type="ECO:0008006" key="5">
    <source>
        <dbReference type="Google" id="ProtNLM"/>
    </source>
</evidence>
<feature type="transmembrane region" description="Helical" evidence="2">
    <location>
        <begin position="15"/>
        <end position="38"/>
    </location>
</feature>
<sequence>MNAPEPTRPRLLASAPWIVVLAGVLVMTVLFVLTTGYLSADRRSSGAPEPVWPFVPGTTTSPLVSAAGPVSPSASPLGGDRSPGPDARPSRAATSPSRLTPARTTAPATRPTSASPPAVPAPRAELTGRYRVLADYRDSFVGEVLVRNVSGTAGVWTVELRFPDEIDDLRSYWVEGADRPTLQRSDGRYIFKGTALAGGASAPLRFHFERRGYRETPTSCAVNGRACELR</sequence>
<evidence type="ECO:0000256" key="2">
    <source>
        <dbReference type="SAM" id="Phobius"/>
    </source>
</evidence>
<dbReference type="GO" id="GO:0004553">
    <property type="term" value="F:hydrolase activity, hydrolyzing O-glycosyl compounds"/>
    <property type="evidence" value="ECO:0007669"/>
    <property type="project" value="InterPro"/>
</dbReference>
<proteinExistence type="predicted"/>
<dbReference type="RefSeq" id="WP_192771060.1">
    <property type="nucleotide sequence ID" value="NZ_JADBEB010000001.1"/>
</dbReference>
<evidence type="ECO:0000313" key="3">
    <source>
        <dbReference type="EMBL" id="MBE1492097.1"/>
    </source>
</evidence>
<feature type="region of interest" description="Disordered" evidence="1">
    <location>
        <begin position="63"/>
        <end position="122"/>
    </location>
</feature>
<evidence type="ECO:0000256" key="1">
    <source>
        <dbReference type="SAM" id="MobiDB-lite"/>
    </source>
</evidence>
<accession>A0A927MCJ8</accession>